<accession>A0AA91Q2C7</accession>
<dbReference type="KEGG" id="clus:A9F13_03g01287"/>
<dbReference type="EMBL" id="LYUB02000003">
    <property type="protein sequence ID" value="OVF09998.1"/>
    <property type="molecule type" value="Genomic_DNA"/>
</dbReference>
<sequence>MIDISLLDGVRDENAFLFSPRACFAIIVSEDISPIVSSIEHFTETINLYSPLRVRLEYVCGERIVVQMKYSSAVEQSYFSHLMWNFSSLAKNAWIHLWDTHEHDALRRDFSVPEYMDSSLCLNRLWIRNKSIYMITRGFSPSNPHGELIEELPLTEAFECLCKEEYSMPEELNKTAKIELEKPQAQIVDVNGVFIPRKLLASLSRNPWLISPLIDCDPTSLVTEKLSQTVNMDDEVCVKVAIPQYLLDSKINCSLTIAQSVSLGIKVNCEAHTDKLNLDETNIEQDGMESVFSSDWLQQKLMEAGVPCEFEKLPEVHELGDRYQTDWTQPFSILSAEEESEWKKKESMKMKMEEKMSEWNFDDDISDDIHSSLPMGEDKNTVEKLQGLLKEFKSAIGEDEKSPGANTTADMGMYESLNDEDIEKLTELEGFDDFVEFFAQHYMGFNNEDLEAHRNKRKRTDQEQSESESESESEFDWDQFNNESDYDSYDE</sequence>
<evidence type="ECO:0000313" key="2">
    <source>
        <dbReference type="EMBL" id="OVF09998.1"/>
    </source>
</evidence>
<dbReference type="AlphaFoldDB" id="A0AA91Q2C7"/>
<evidence type="ECO:0000256" key="1">
    <source>
        <dbReference type="SAM" id="MobiDB-lite"/>
    </source>
</evidence>
<dbReference type="Proteomes" id="UP000195602">
    <property type="component" value="Unassembled WGS sequence"/>
</dbReference>
<gene>
    <name evidence="2" type="ORF">A9F13_03g01287</name>
</gene>
<feature type="compositionally biased region" description="Acidic residues" evidence="1">
    <location>
        <begin position="463"/>
        <end position="477"/>
    </location>
</feature>
<evidence type="ECO:0000313" key="3">
    <source>
        <dbReference type="Proteomes" id="UP000195602"/>
    </source>
</evidence>
<comment type="caution">
    <text evidence="2">The sequence shown here is derived from an EMBL/GenBank/DDBJ whole genome shotgun (WGS) entry which is preliminary data.</text>
</comment>
<protein>
    <submittedName>
        <fullName evidence="2">Uncharacterized protein</fullName>
    </submittedName>
</protein>
<organism evidence="2 3">
    <name type="scientific">Clavispora lusitaniae</name>
    <name type="common">Candida lusitaniae</name>
    <dbReference type="NCBI Taxonomy" id="36911"/>
    <lineage>
        <taxon>Eukaryota</taxon>
        <taxon>Fungi</taxon>
        <taxon>Dikarya</taxon>
        <taxon>Ascomycota</taxon>
        <taxon>Saccharomycotina</taxon>
        <taxon>Pichiomycetes</taxon>
        <taxon>Metschnikowiaceae</taxon>
        <taxon>Clavispora</taxon>
    </lineage>
</organism>
<proteinExistence type="predicted"/>
<reference evidence="2 3" key="1">
    <citation type="submission" date="2017-04" db="EMBL/GenBank/DDBJ databases">
        <title>Draft genome of the yeast Clavispora lusitaniae type strain CBS 6936.</title>
        <authorList>
            <person name="Durrens P."/>
            <person name="Klopp C."/>
            <person name="Biteau N."/>
            <person name="Fitton-Ouhabi V."/>
            <person name="Dementhon K."/>
            <person name="Accoceberry I."/>
            <person name="Sherman D.J."/>
            <person name="Noel T."/>
        </authorList>
    </citation>
    <scope>NUCLEOTIDE SEQUENCE [LARGE SCALE GENOMIC DNA]</scope>
    <source>
        <strain evidence="2 3">CBS 6936</strain>
    </source>
</reference>
<feature type="region of interest" description="Disordered" evidence="1">
    <location>
        <begin position="449"/>
        <end position="491"/>
    </location>
</feature>
<name>A0AA91Q2C7_CLALS</name>